<protein>
    <submittedName>
        <fullName evidence="1">Transcriptional regulator, IclR family</fullName>
    </submittedName>
</protein>
<feature type="non-terminal residue" evidence="1">
    <location>
        <position position="1"/>
    </location>
</feature>
<dbReference type="EMBL" id="CADCWC010000494">
    <property type="protein sequence ID" value="CAA9555934.1"/>
    <property type="molecule type" value="Genomic_DNA"/>
</dbReference>
<dbReference type="AlphaFoldDB" id="A0A6J4URM8"/>
<organism evidence="1">
    <name type="scientific">uncultured Thermoleophilia bacterium</name>
    <dbReference type="NCBI Taxonomy" id="1497501"/>
    <lineage>
        <taxon>Bacteria</taxon>
        <taxon>Bacillati</taxon>
        <taxon>Actinomycetota</taxon>
        <taxon>Thermoleophilia</taxon>
        <taxon>environmental samples</taxon>
    </lineage>
</organism>
<name>A0A6J4URM8_9ACTN</name>
<proteinExistence type="predicted"/>
<gene>
    <name evidence="1" type="ORF">AVDCRST_MAG79-3088</name>
</gene>
<sequence length="195" mass="19665">TPAYGSRTAAVDLAAGAPARAVGVRLTGLTPGTTYHARLVVHGLAAAGGESRSFATLVPPPIVTPGTGAPDGPATVPPPVGPTVPTPVLPPAPVGDPPPPTPPVVRAGTGARAVATLTVVSGRRVRGAVVLRLRASAAGTLRVRAGSRLLVAVRVRRPGVVTVRLRPARTVRRVTAELTPTGSARPVRRTVRLPA</sequence>
<evidence type="ECO:0000313" key="1">
    <source>
        <dbReference type="EMBL" id="CAA9555934.1"/>
    </source>
</evidence>
<reference evidence="1" key="1">
    <citation type="submission" date="2020-02" db="EMBL/GenBank/DDBJ databases">
        <authorList>
            <person name="Meier V. D."/>
        </authorList>
    </citation>
    <scope>NUCLEOTIDE SEQUENCE</scope>
    <source>
        <strain evidence="1">AVDCRST_MAG79</strain>
    </source>
</reference>
<accession>A0A6J4URM8</accession>